<dbReference type="EMBL" id="CP025706">
    <property type="protein sequence ID" value="AXB04572.1"/>
    <property type="molecule type" value="Genomic_DNA"/>
</dbReference>
<proteinExistence type="predicted"/>
<feature type="region of interest" description="Disordered" evidence="1">
    <location>
        <begin position="199"/>
        <end position="222"/>
    </location>
</feature>
<evidence type="ECO:0000313" key="2">
    <source>
        <dbReference type="EMBL" id="AXB04572.1"/>
    </source>
</evidence>
<evidence type="ECO:0000313" key="3">
    <source>
        <dbReference type="Proteomes" id="UP000266778"/>
    </source>
</evidence>
<protein>
    <submittedName>
        <fullName evidence="2">Uncharacterized protein</fullName>
    </submittedName>
</protein>
<gene>
    <name evidence="2" type="ORF">C1C91_05730</name>
</gene>
<sequence length="222" mass="23544">MALSKFTETLIRGFQTSPNGAVGHHRVALRVNQAIDAFNGLNADTTRSRSEKAPLYKQLQEQHGKAIKADLDKFGNELLARTDAHEAKVAKVLNSVSLADAVQIVAGLKAAGLTAEQFRSAIADSGEIAVAMARVPQALSGLSADVATAAALNHYPDLLAEAAANERDFSAYSSLSNVVDRTIREIGLNVDEQALASRFDEAALAPRPEPKTQAEQNGQAAE</sequence>
<organism evidence="2 3">
    <name type="scientific">Aeromonas caviae</name>
    <name type="common">Aeromonas punctata</name>
    <dbReference type="NCBI Taxonomy" id="648"/>
    <lineage>
        <taxon>Bacteria</taxon>
        <taxon>Pseudomonadati</taxon>
        <taxon>Pseudomonadota</taxon>
        <taxon>Gammaproteobacteria</taxon>
        <taxon>Aeromonadales</taxon>
        <taxon>Aeromonadaceae</taxon>
        <taxon>Aeromonas</taxon>
    </lineage>
</organism>
<dbReference type="AlphaFoldDB" id="A0A3S5WXJ5"/>
<evidence type="ECO:0000256" key="1">
    <source>
        <dbReference type="SAM" id="MobiDB-lite"/>
    </source>
</evidence>
<dbReference type="Proteomes" id="UP000266778">
    <property type="component" value="Chromosome"/>
</dbReference>
<name>A0A3S5WXJ5_AERCA</name>
<reference evidence="2" key="1">
    <citation type="journal article" date="2019" name="J Environ">
        <title>Genetic characterization and potential molecular dissemination mechanism of tet (31) gene in Aeromonas caviae from an oxytetracycline wastewater treatment system.</title>
        <authorList>
            <person name="Shi Y."/>
            <person name="Tian Z."/>
            <person name="Leclercq S.O."/>
            <person name="Zhang H."/>
            <person name="Yang M."/>
            <person name="Zhang Y."/>
        </authorList>
    </citation>
    <scope>NUCLEOTIDE SEQUENCE</scope>
    <source>
        <strain evidence="2">T25-39</strain>
    </source>
</reference>
<feature type="compositionally biased region" description="Polar residues" evidence="1">
    <location>
        <begin position="213"/>
        <end position="222"/>
    </location>
</feature>
<accession>A0A3S5WXJ5</accession>